<feature type="compositionally biased region" description="Basic and acidic residues" evidence="1">
    <location>
        <begin position="55"/>
        <end position="72"/>
    </location>
</feature>
<name>A0AA88IJY3_CHASR</name>
<gene>
    <name evidence="2" type="ORF">Q5P01_025874</name>
</gene>
<dbReference type="Proteomes" id="UP001187415">
    <property type="component" value="Unassembled WGS sequence"/>
</dbReference>
<feature type="compositionally biased region" description="Acidic residues" evidence="1">
    <location>
        <begin position="1"/>
        <end position="21"/>
    </location>
</feature>
<protein>
    <submittedName>
        <fullName evidence="2">Uncharacterized protein</fullName>
    </submittedName>
</protein>
<comment type="caution">
    <text evidence="2">The sequence shown here is derived from an EMBL/GenBank/DDBJ whole genome shotgun (WGS) entry which is preliminary data.</text>
</comment>
<keyword evidence="3" id="KW-1185">Reference proteome</keyword>
<sequence length="131" mass="14394">MGIEAEADGDECSPLEIEPEADGNGRSPLEIKLEANGEGRRPLGSRQDAEMEAGGDERNPLEPKLEAAGDDRNPLKAELEISVGSDDRIFWLTRSLGLSLAGVIILTDRNSWISWLQIKASTQPERQHFIQ</sequence>
<proteinExistence type="predicted"/>
<evidence type="ECO:0000256" key="1">
    <source>
        <dbReference type="SAM" id="MobiDB-lite"/>
    </source>
</evidence>
<feature type="region of interest" description="Disordered" evidence="1">
    <location>
        <begin position="1"/>
        <end position="72"/>
    </location>
</feature>
<evidence type="ECO:0000313" key="3">
    <source>
        <dbReference type="Proteomes" id="UP001187415"/>
    </source>
</evidence>
<dbReference type="EMBL" id="JAUPFM010000022">
    <property type="protein sequence ID" value="KAK2815407.1"/>
    <property type="molecule type" value="Genomic_DNA"/>
</dbReference>
<accession>A0AA88IJY3</accession>
<reference evidence="2" key="1">
    <citation type="submission" date="2023-07" db="EMBL/GenBank/DDBJ databases">
        <title>Chromosome-level Genome Assembly of Striped Snakehead (Channa striata).</title>
        <authorList>
            <person name="Liu H."/>
        </authorList>
    </citation>
    <scope>NUCLEOTIDE SEQUENCE</scope>
    <source>
        <strain evidence="2">Gz</strain>
        <tissue evidence="2">Muscle</tissue>
    </source>
</reference>
<dbReference type="AlphaFoldDB" id="A0AA88IJY3"/>
<feature type="compositionally biased region" description="Basic and acidic residues" evidence="1">
    <location>
        <begin position="29"/>
        <end position="41"/>
    </location>
</feature>
<organism evidence="2 3">
    <name type="scientific">Channa striata</name>
    <name type="common">Snakehead murrel</name>
    <name type="synonym">Ophicephalus striatus</name>
    <dbReference type="NCBI Taxonomy" id="64152"/>
    <lineage>
        <taxon>Eukaryota</taxon>
        <taxon>Metazoa</taxon>
        <taxon>Chordata</taxon>
        <taxon>Craniata</taxon>
        <taxon>Vertebrata</taxon>
        <taxon>Euteleostomi</taxon>
        <taxon>Actinopterygii</taxon>
        <taxon>Neopterygii</taxon>
        <taxon>Teleostei</taxon>
        <taxon>Neoteleostei</taxon>
        <taxon>Acanthomorphata</taxon>
        <taxon>Anabantaria</taxon>
        <taxon>Anabantiformes</taxon>
        <taxon>Channoidei</taxon>
        <taxon>Channidae</taxon>
        <taxon>Channa</taxon>
    </lineage>
</organism>
<evidence type="ECO:0000313" key="2">
    <source>
        <dbReference type="EMBL" id="KAK2815407.1"/>
    </source>
</evidence>